<evidence type="ECO:0000313" key="2">
    <source>
        <dbReference type="Proteomes" id="UP000010482"/>
    </source>
</evidence>
<dbReference type="STRING" id="13035.Dacsa_1141"/>
<dbReference type="Proteomes" id="UP000010482">
    <property type="component" value="Chromosome"/>
</dbReference>
<dbReference type="AlphaFoldDB" id="K9YUQ6"/>
<dbReference type="HOGENOM" id="CLU_1140918_0_0_3"/>
<dbReference type="KEGG" id="dsl:Dacsa_1141"/>
<proteinExistence type="predicted"/>
<dbReference type="OrthoDB" id="570991at2"/>
<dbReference type="EMBL" id="CP003944">
    <property type="protein sequence ID" value="AFZ49843.1"/>
    <property type="molecule type" value="Genomic_DNA"/>
</dbReference>
<accession>K9YUQ6</accession>
<dbReference type="PATRIC" id="fig|13035.3.peg.1282"/>
<name>K9YUQ6_DACS8</name>
<sequence>MVDAASNPLTQPMDIQELAITLSAKNLNPTMLTLDNLRSLGVIPADWELAKQPVLNQLQARLNFKNGVNIVAQQRNITFAEPINAQNSKAVSAPTVAKEFVSKFAKADYQTVSVAPKTIVSFGKEQNANPRQFIMEKLIAPGPWREVGNGSPQASVNFVYQLQECQLNLSVNEVRLRAQNQPNQAVPALLFSGSFNYRSSQEGSQTIAQLQGQIDRWSDNLETFSKIVHQQFLGKSEGGIFPSQVMPN</sequence>
<dbReference type="eggNOG" id="ENOG502ZW5U">
    <property type="taxonomic scope" value="Bacteria"/>
</dbReference>
<reference evidence="1" key="1">
    <citation type="submission" date="2012-04" db="EMBL/GenBank/DDBJ databases">
        <title>Finished genome of Dactylococcopsis salina PCC 8305.</title>
        <authorList>
            <consortium name="US DOE Joint Genome Institute"/>
            <person name="Gugger M."/>
            <person name="Coursin T."/>
            <person name="Rippka R."/>
            <person name="Tandeau De Marsac N."/>
            <person name="Huntemann M."/>
            <person name="Wei C.-L."/>
            <person name="Han J."/>
            <person name="Detter J.C."/>
            <person name="Han C."/>
            <person name="Tapia R."/>
            <person name="Daligault H."/>
            <person name="Chen A."/>
            <person name="Krypides N."/>
            <person name="Mavromatis K."/>
            <person name="Markowitz V."/>
            <person name="Szeto E."/>
            <person name="Ivanova N."/>
            <person name="Ovchinnikova G."/>
            <person name="Pagani I."/>
            <person name="Pati A."/>
            <person name="Goodwin L."/>
            <person name="Peters L."/>
            <person name="Pitluck S."/>
            <person name="Woyke T."/>
            <person name="Kerfeld C."/>
        </authorList>
    </citation>
    <scope>NUCLEOTIDE SEQUENCE [LARGE SCALE GENOMIC DNA]</scope>
    <source>
        <strain evidence="1">PCC 8305</strain>
    </source>
</reference>
<protein>
    <submittedName>
        <fullName evidence="1">Uncharacterized protein</fullName>
    </submittedName>
</protein>
<organism evidence="1 2">
    <name type="scientific">Dactylococcopsis salina (strain PCC 8305)</name>
    <name type="common">Myxobactron salinum</name>
    <dbReference type="NCBI Taxonomy" id="13035"/>
    <lineage>
        <taxon>Bacteria</taxon>
        <taxon>Bacillati</taxon>
        <taxon>Cyanobacteriota</taxon>
        <taxon>Cyanophyceae</taxon>
        <taxon>Nodosilineales</taxon>
        <taxon>Cymatolegaceae</taxon>
        <taxon>Dactylococcopsis</taxon>
    </lineage>
</organism>
<dbReference type="RefSeq" id="WP_015228852.1">
    <property type="nucleotide sequence ID" value="NC_019780.1"/>
</dbReference>
<evidence type="ECO:0000313" key="1">
    <source>
        <dbReference type="EMBL" id="AFZ49843.1"/>
    </source>
</evidence>
<keyword evidence="2" id="KW-1185">Reference proteome</keyword>
<gene>
    <name evidence="1" type="ORF">Dacsa_1141</name>
</gene>